<dbReference type="AlphaFoldDB" id="A0A414DEF8"/>
<dbReference type="Proteomes" id="UP000284794">
    <property type="component" value="Unassembled WGS sequence"/>
</dbReference>
<sequence length="211" mass="24500">MGAQSFTISPIPDDIFAKMQGKSFKDNCTVPREDLRYLKVLHVGFDGEPHTGELVVNRMIADDVLDIFKQLYEAGYKIEKIRLIDEYDADDEKSMSDNNSSAFNFRYISYSTKLSKHALGLAVDINTLYNPYVKYVDGRRNVEPANAEKYTDRSIEFPHKIDHDDLCYKVFAEHGFEWGGDWEHAKDYQHFEMPDEWIEKSSSIKMLNIFS</sequence>
<organism evidence="2 3">
    <name type="scientific">Lachnospira eligens</name>
    <dbReference type="NCBI Taxonomy" id="39485"/>
    <lineage>
        <taxon>Bacteria</taxon>
        <taxon>Bacillati</taxon>
        <taxon>Bacillota</taxon>
        <taxon>Clostridia</taxon>
        <taxon>Lachnospirales</taxon>
        <taxon>Lachnospiraceae</taxon>
        <taxon>Lachnospira</taxon>
    </lineage>
</organism>
<dbReference type="EMBL" id="QSIS01000007">
    <property type="protein sequence ID" value="RHD08911.1"/>
    <property type="molecule type" value="Genomic_DNA"/>
</dbReference>
<evidence type="ECO:0000313" key="2">
    <source>
        <dbReference type="EMBL" id="RHD08911.1"/>
    </source>
</evidence>
<name>A0A414DEF8_9FIRM</name>
<dbReference type="InterPro" id="IPR039561">
    <property type="entry name" value="Peptidase_M15C"/>
</dbReference>
<comment type="caution">
    <text evidence="2">The sequence shown here is derived from an EMBL/GenBank/DDBJ whole genome shotgun (WGS) entry which is preliminary data.</text>
</comment>
<dbReference type="InterPro" id="IPR009045">
    <property type="entry name" value="Zn_M74/Hedgehog-like"/>
</dbReference>
<dbReference type="GO" id="GO:0008233">
    <property type="term" value="F:peptidase activity"/>
    <property type="evidence" value="ECO:0007669"/>
    <property type="project" value="InterPro"/>
</dbReference>
<accession>A0A414DEF8</accession>
<evidence type="ECO:0000313" key="3">
    <source>
        <dbReference type="Proteomes" id="UP000284794"/>
    </source>
</evidence>
<protein>
    <submittedName>
        <fullName evidence="2">M15 family peptidase</fullName>
    </submittedName>
</protein>
<evidence type="ECO:0000259" key="1">
    <source>
        <dbReference type="Pfam" id="PF13539"/>
    </source>
</evidence>
<proteinExistence type="predicted"/>
<dbReference type="RefSeq" id="WP_118148609.1">
    <property type="nucleotide sequence ID" value="NZ_QSIS01000007.1"/>
</dbReference>
<dbReference type="Gene3D" id="3.30.1380.10">
    <property type="match status" value="1"/>
</dbReference>
<dbReference type="SUPFAM" id="SSF55166">
    <property type="entry name" value="Hedgehog/DD-peptidase"/>
    <property type="match status" value="1"/>
</dbReference>
<dbReference type="Pfam" id="PF13539">
    <property type="entry name" value="Peptidase_M15_4"/>
    <property type="match status" value="1"/>
</dbReference>
<gene>
    <name evidence="2" type="ORF">DW811_06760</name>
</gene>
<feature type="domain" description="Peptidase M15C" evidence="1">
    <location>
        <begin position="111"/>
        <end position="193"/>
    </location>
</feature>
<reference evidence="2 3" key="1">
    <citation type="submission" date="2018-08" db="EMBL/GenBank/DDBJ databases">
        <title>A genome reference for cultivated species of the human gut microbiota.</title>
        <authorList>
            <person name="Zou Y."/>
            <person name="Xue W."/>
            <person name="Luo G."/>
        </authorList>
    </citation>
    <scope>NUCLEOTIDE SEQUENCE [LARGE SCALE GENOMIC DNA]</scope>
    <source>
        <strain evidence="2 3">AM32-2AC</strain>
    </source>
</reference>